<dbReference type="CDD" id="cd00047">
    <property type="entry name" value="PTPc"/>
    <property type="match status" value="1"/>
</dbReference>
<dbReference type="InterPro" id="IPR000421">
    <property type="entry name" value="FA58C"/>
</dbReference>
<dbReference type="PROSITE" id="PS01285">
    <property type="entry name" value="FA58C_1"/>
    <property type="match status" value="1"/>
</dbReference>
<dbReference type="OrthoDB" id="5986740at2759"/>
<dbReference type="InterPro" id="IPR036116">
    <property type="entry name" value="FN3_sf"/>
</dbReference>
<feature type="domain" description="Tyrosine-protein phosphatase" evidence="11">
    <location>
        <begin position="989"/>
        <end position="1245"/>
    </location>
</feature>
<dbReference type="PROSITE" id="PS50853">
    <property type="entry name" value="FN3"/>
    <property type="match status" value="3"/>
</dbReference>
<evidence type="ECO:0000259" key="14">
    <source>
        <dbReference type="PROSITE" id="PS50853"/>
    </source>
</evidence>
<feature type="domain" description="F5/8 type C" evidence="10">
    <location>
        <begin position="32"/>
        <end position="164"/>
    </location>
</feature>
<evidence type="ECO:0000259" key="13">
    <source>
        <dbReference type="PROSITE" id="PS50835"/>
    </source>
</evidence>
<accession>A0A913XXN0</accession>
<dbReference type="InterPro" id="IPR000242">
    <property type="entry name" value="PTP_cat"/>
</dbReference>
<evidence type="ECO:0000256" key="8">
    <source>
        <dbReference type="SAM" id="Phobius"/>
    </source>
</evidence>
<evidence type="ECO:0000256" key="9">
    <source>
        <dbReference type="SAM" id="SignalP"/>
    </source>
</evidence>
<dbReference type="OMA" id="HACHHET"/>
<dbReference type="RefSeq" id="XP_020911433.2">
    <property type="nucleotide sequence ID" value="XM_021055774.2"/>
</dbReference>
<comment type="subcellular location">
    <subcellularLocation>
        <location evidence="1">Membrane</location>
        <topology evidence="1">Single-pass membrane protein</topology>
    </subcellularLocation>
</comment>
<evidence type="ECO:0000313" key="16">
    <source>
        <dbReference type="Proteomes" id="UP000887567"/>
    </source>
</evidence>
<dbReference type="InterPro" id="IPR000387">
    <property type="entry name" value="Tyr_Pase_dom"/>
</dbReference>
<dbReference type="PROSITE" id="PS51257">
    <property type="entry name" value="PROKAR_LIPOPROTEIN"/>
    <property type="match status" value="1"/>
</dbReference>
<dbReference type="FunFam" id="2.60.40.10:FF:000028">
    <property type="entry name" value="Neuronal cell adhesion molecule"/>
    <property type="match status" value="1"/>
</dbReference>
<comment type="catalytic activity">
    <reaction evidence="7">
        <text>O-phospho-L-tyrosyl-[protein] + H2O = L-tyrosyl-[protein] + phosphate</text>
        <dbReference type="Rhea" id="RHEA:10684"/>
        <dbReference type="Rhea" id="RHEA-COMP:10136"/>
        <dbReference type="Rhea" id="RHEA-COMP:20101"/>
        <dbReference type="ChEBI" id="CHEBI:15377"/>
        <dbReference type="ChEBI" id="CHEBI:43474"/>
        <dbReference type="ChEBI" id="CHEBI:46858"/>
        <dbReference type="ChEBI" id="CHEBI:61978"/>
        <dbReference type="EC" id="3.1.3.48"/>
    </reaction>
</comment>
<dbReference type="PROSITE" id="PS50055">
    <property type="entry name" value="TYR_PHOSPHATASE_PTP"/>
    <property type="match status" value="2"/>
</dbReference>
<evidence type="ECO:0000256" key="2">
    <source>
        <dbReference type="ARBA" id="ARBA00022729"/>
    </source>
</evidence>
<protein>
    <recommendedName>
        <fullName evidence="17">Protein-tyrosine-phosphatase</fullName>
    </recommendedName>
</protein>
<keyword evidence="4" id="KW-0378">Hydrolase</keyword>
<feature type="domain" description="Tyrosine-protein phosphatase" evidence="11">
    <location>
        <begin position="698"/>
        <end position="957"/>
    </location>
</feature>
<dbReference type="FunFam" id="3.90.190.10:FF:000080">
    <property type="entry name" value="Receptor-type tyrosine-protein phosphatase mu"/>
    <property type="match status" value="1"/>
</dbReference>
<dbReference type="InterPro" id="IPR050348">
    <property type="entry name" value="Protein-Tyr_Phosphatase"/>
</dbReference>
<feature type="transmembrane region" description="Helical" evidence="8">
    <location>
        <begin position="599"/>
        <end position="625"/>
    </location>
</feature>
<dbReference type="PROSITE" id="PS00383">
    <property type="entry name" value="TYR_PHOSPHATASE_1"/>
    <property type="match status" value="1"/>
</dbReference>
<feature type="domain" description="Fibronectin type-III" evidence="14">
    <location>
        <begin position="394"/>
        <end position="487"/>
    </location>
</feature>
<evidence type="ECO:0000256" key="4">
    <source>
        <dbReference type="ARBA" id="ARBA00022801"/>
    </source>
</evidence>
<name>A0A913XXN0_EXADI</name>
<dbReference type="Pfam" id="PF00041">
    <property type="entry name" value="fn3"/>
    <property type="match status" value="3"/>
</dbReference>
<feature type="domain" description="Tyrosine specific protein phosphatases" evidence="12">
    <location>
        <begin position="874"/>
        <end position="948"/>
    </location>
</feature>
<evidence type="ECO:0000256" key="6">
    <source>
        <dbReference type="ARBA" id="ARBA00023136"/>
    </source>
</evidence>
<dbReference type="PRINTS" id="PR00700">
    <property type="entry name" value="PRTYPHPHTASE"/>
</dbReference>
<dbReference type="InterPro" id="IPR013783">
    <property type="entry name" value="Ig-like_fold"/>
</dbReference>
<dbReference type="InterPro" id="IPR008979">
    <property type="entry name" value="Galactose-bd-like_sf"/>
</dbReference>
<dbReference type="InterPro" id="IPR007110">
    <property type="entry name" value="Ig-like_dom"/>
</dbReference>
<dbReference type="GeneID" id="110249191"/>
<evidence type="ECO:0008006" key="17">
    <source>
        <dbReference type="Google" id="ProtNLM"/>
    </source>
</evidence>
<keyword evidence="3" id="KW-0677">Repeat</keyword>
<dbReference type="Gene3D" id="3.90.190.10">
    <property type="entry name" value="Protein tyrosine phosphatase superfamily"/>
    <property type="match status" value="2"/>
</dbReference>
<dbReference type="GO" id="GO:0004725">
    <property type="term" value="F:protein tyrosine phosphatase activity"/>
    <property type="evidence" value="ECO:0007669"/>
    <property type="project" value="UniProtKB-EC"/>
</dbReference>
<evidence type="ECO:0000256" key="7">
    <source>
        <dbReference type="ARBA" id="ARBA00051722"/>
    </source>
</evidence>
<feature type="domain" description="Fibronectin type-III" evidence="14">
    <location>
        <begin position="492"/>
        <end position="588"/>
    </location>
</feature>
<evidence type="ECO:0000313" key="15">
    <source>
        <dbReference type="EnsemblMetazoa" id="XP_020911433.2"/>
    </source>
</evidence>
<dbReference type="AlphaFoldDB" id="A0A913XXN0"/>
<keyword evidence="16" id="KW-1185">Reference proteome</keyword>
<sequence length="1258" mass="141803">MRNMDADNTTQRWHFRVIIFFLLLHQSTAFSCNSSAIGVANIAKIPNDKMTSSSHFNTSTPPSNGRLRFTSGSSWCSNTSDFSPYLQVDLNTSYVICGVATQGDHKSRRWVQTYQIQTSADGIAFTDYKENNITKVFPGNNDSNTIVQNSLLVGVVGQYVRIRPGSASCMRIELYGVQKDTASTIKISELSNKNLTALRGSHVTLTCKVQEPLVQSIAWSIDGQDVTNLSSGLMRNVTFVKSELQVNYTNASDVFTKFQCSKESSFVICRRKIVCKVNYTKDGVSRSSIQGAEVTTFLEYPSTPSLKRVNNSDIQTTSAEIHWTISKSEAQASNSFAIKYWINSTKNTVNASSSPQKISGLSVCTQYNVSIRAESLLGEGSWSNTLSFRTKSKSPDGVTATPKTSQSILVTWQVASALRCPIDRYRIKVSTTQGGTGDYIVVEGEDTSSRIIPNLKKWTEYHITVQVHNEAGYSLPSAARKQRTLEDKPDAPPTNFNVTATSPTSVNLTWGLPPKDKRNGVIRGFNISYCKTADNTTRITKTLEGSSTLQDVIDGLEMHTEYSFKILAYTSEGNGPYSNEIKERTLEENKSNQSGSGSIAPLVGSLVAVFLVIIIVTIIVGVIFWRKRRKDIQANDEIEMDNVENIEEKNKDVIKSNPNTQSLEDESADMYANAEVIRHQPIHVNKFRKYVNENQDIIKANFKLLAAGQMHPWTVARDPKNKPKNRYANIITYDHSRVVLEDTSNGSDYVNASYIHGFDGTPKTYIATQGPNLLSTPDFWQMVWQEYIKTIVMLTNLIETKKVKCHQYWPDKKDTFETYGKFTVKLHRTDTMADYVVRVFIVCKDGETENRQVYHFQYISWPDKGVPEHATSLLGFRKKARSHYLSCGSTGRPLLVHCSAGVGRTGAFLAIDAMMEKVKKDKTIDILNYVQLMRENRCTMIQTEEQFLFVYRALQEAITCGNTEITVIDLNIAMAKLARPRPKDQQTGYQLEWKRLNAISPKVTNEACETGRQQENLPRNRYQDIIPFDSSRVLLPQEHQNYINASFANAFRERKAFIMTQAPLENTISDFWLMVHQYKIGSIVMLNKLQEENESFLQYWPKESSDTYNGIIVEVIHSESCGPLVVNKCILTHLEDQNNPHNFVHIQHTDWPKDGAPNDCQSILDIVNRVQKAQQQSCNAPIVVQCSDGVGRSGTFCAVYSILERVKLEQVVDVFQAIKVLRLGRPNAVATLEQYKFCYKMVRAYLDSFNDYANFSEV</sequence>
<dbReference type="SUPFAM" id="SSF49785">
    <property type="entry name" value="Galactose-binding domain-like"/>
    <property type="match status" value="1"/>
</dbReference>
<feature type="domain" description="Tyrosine specific protein phosphatases" evidence="12">
    <location>
        <begin position="1161"/>
        <end position="1236"/>
    </location>
</feature>
<evidence type="ECO:0000259" key="10">
    <source>
        <dbReference type="PROSITE" id="PS50022"/>
    </source>
</evidence>
<dbReference type="Gene3D" id="2.60.120.260">
    <property type="entry name" value="Galactose-binding domain-like"/>
    <property type="match status" value="1"/>
</dbReference>
<dbReference type="SMART" id="SM00404">
    <property type="entry name" value="PTPc_motif"/>
    <property type="match status" value="2"/>
</dbReference>
<keyword evidence="6 8" id="KW-0472">Membrane</keyword>
<dbReference type="Pfam" id="PF00754">
    <property type="entry name" value="F5_F8_type_C"/>
    <property type="match status" value="1"/>
</dbReference>
<keyword evidence="5" id="KW-0904">Protein phosphatase</keyword>
<dbReference type="CDD" id="cd00057">
    <property type="entry name" value="FA58C"/>
    <property type="match status" value="1"/>
</dbReference>
<evidence type="ECO:0000259" key="12">
    <source>
        <dbReference type="PROSITE" id="PS50056"/>
    </source>
</evidence>
<reference evidence="15" key="1">
    <citation type="submission" date="2022-11" db="UniProtKB">
        <authorList>
            <consortium name="EnsemblMetazoa"/>
        </authorList>
    </citation>
    <scope>IDENTIFICATION</scope>
</reference>
<dbReference type="PROSITE" id="PS50056">
    <property type="entry name" value="TYR_PHOSPHATASE_2"/>
    <property type="match status" value="2"/>
</dbReference>
<feature type="domain" description="Ig-like" evidence="13">
    <location>
        <begin position="185"/>
        <end position="295"/>
    </location>
</feature>
<evidence type="ECO:0000256" key="5">
    <source>
        <dbReference type="ARBA" id="ARBA00022912"/>
    </source>
</evidence>
<dbReference type="SUPFAM" id="SSF49265">
    <property type="entry name" value="Fibronectin type III"/>
    <property type="match status" value="2"/>
</dbReference>
<dbReference type="InterPro" id="IPR003961">
    <property type="entry name" value="FN3_dom"/>
</dbReference>
<feature type="domain" description="Fibronectin type-III" evidence="14">
    <location>
        <begin position="300"/>
        <end position="393"/>
    </location>
</feature>
<dbReference type="PANTHER" id="PTHR19134:SF561">
    <property type="entry name" value="PROTEIN TYROSINE PHOSPHATASE 36E, ISOFORM A"/>
    <property type="match status" value="1"/>
</dbReference>
<dbReference type="EnsemblMetazoa" id="XM_021055774.2">
    <property type="protein sequence ID" value="XP_020911433.2"/>
    <property type="gene ID" value="LOC110249191"/>
</dbReference>
<dbReference type="InterPro" id="IPR016130">
    <property type="entry name" value="Tyr_Pase_AS"/>
</dbReference>
<dbReference type="PROSITE" id="PS50022">
    <property type="entry name" value="FA58C_3"/>
    <property type="match status" value="1"/>
</dbReference>
<keyword evidence="2 9" id="KW-0732">Signal</keyword>
<dbReference type="PANTHER" id="PTHR19134">
    <property type="entry name" value="RECEPTOR-TYPE TYROSINE-PROTEIN PHOSPHATASE"/>
    <property type="match status" value="1"/>
</dbReference>
<dbReference type="GO" id="GO:0016020">
    <property type="term" value="C:membrane"/>
    <property type="evidence" value="ECO:0007669"/>
    <property type="project" value="UniProtKB-SubCell"/>
</dbReference>
<dbReference type="Pfam" id="PF00102">
    <property type="entry name" value="Y_phosphatase"/>
    <property type="match status" value="2"/>
</dbReference>
<organism evidence="15 16">
    <name type="scientific">Exaiptasia diaphana</name>
    <name type="common">Tropical sea anemone</name>
    <name type="synonym">Aiptasia pulchella</name>
    <dbReference type="NCBI Taxonomy" id="2652724"/>
    <lineage>
        <taxon>Eukaryota</taxon>
        <taxon>Metazoa</taxon>
        <taxon>Cnidaria</taxon>
        <taxon>Anthozoa</taxon>
        <taxon>Hexacorallia</taxon>
        <taxon>Actiniaria</taxon>
        <taxon>Aiptasiidae</taxon>
        <taxon>Exaiptasia</taxon>
    </lineage>
</organism>
<dbReference type="InterPro" id="IPR003595">
    <property type="entry name" value="Tyr_Pase_cat"/>
</dbReference>
<dbReference type="SMART" id="SM00194">
    <property type="entry name" value="PTPc"/>
    <property type="match status" value="2"/>
</dbReference>
<dbReference type="InterPro" id="IPR029021">
    <property type="entry name" value="Prot-tyrosine_phosphatase-like"/>
</dbReference>
<evidence type="ECO:0000259" key="11">
    <source>
        <dbReference type="PROSITE" id="PS50055"/>
    </source>
</evidence>
<keyword evidence="8" id="KW-1133">Transmembrane helix</keyword>
<dbReference type="PROSITE" id="PS50835">
    <property type="entry name" value="IG_LIKE"/>
    <property type="match status" value="1"/>
</dbReference>
<dbReference type="SMART" id="SM00060">
    <property type="entry name" value="FN3"/>
    <property type="match status" value="3"/>
</dbReference>
<dbReference type="FunFam" id="3.90.190.10:FF:000062">
    <property type="entry name" value="Receptor-type tyrosine-protein phosphatase kappa"/>
    <property type="match status" value="1"/>
</dbReference>
<feature type="chain" id="PRO_5037378978" description="Protein-tyrosine-phosphatase" evidence="9">
    <location>
        <begin position="30"/>
        <end position="1258"/>
    </location>
</feature>
<dbReference type="CDD" id="cd00063">
    <property type="entry name" value="FN3"/>
    <property type="match status" value="3"/>
</dbReference>
<dbReference type="Gene3D" id="2.60.40.10">
    <property type="entry name" value="Immunoglobulins"/>
    <property type="match status" value="4"/>
</dbReference>
<dbReference type="SUPFAM" id="SSF52799">
    <property type="entry name" value="(Phosphotyrosine protein) phosphatases II"/>
    <property type="match status" value="2"/>
</dbReference>
<dbReference type="SMART" id="SM00231">
    <property type="entry name" value="FA58C"/>
    <property type="match status" value="1"/>
</dbReference>
<proteinExistence type="predicted"/>
<evidence type="ECO:0000256" key="3">
    <source>
        <dbReference type="ARBA" id="ARBA00022737"/>
    </source>
</evidence>
<feature type="signal peptide" evidence="9">
    <location>
        <begin position="1"/>
        <end position="29"/>
    </location>
</feature>
<dbReference type="Proteomes" id="UP000887567">
    <property type="component" value="Unplaced"/>
</dbReference>
<keyword evidence="8" id="KW-0812">Transmembrane</keyword>
<evidence type="ECO:0000256" key="1">
    <source>
        <dbReference type="ARBA" id="ARBA00004167"/>
    </source>
</evidence>